<evidence type="ECO:0000313" key="2">
    <source>
        <dbReference type="Proteomes" id="UP001595826"/>
    </source>
</evidence>
<organism evidence="1 2">
    <name type="scientific">Polaribacter marinivivus</name>
    <dbReference type="NCBI Taxonomy" id="1524260"/>
    <lineage>
        <taxon>Bacteria</taxon>
        <taxon>Pseudomonadati</taxon>
        <taxon>Bacteroidota</taxon>
        <taxon>Flavobacteriia</taxon>
        <taxon>Flavobacteriales</taxon>
        <taxon>Flavobacteriaceae</taxon>
    </lineage>
</organism>
<comment type="caution">
    <text evidence="1">The sequence shown here is derived from an EMBL/GenBank/DDBJ whole genome shotgun (WGS) entry which is preliminary data.</text>
</comment>
<proteinExistence type="predicted"/>
<evidence type="ECO:0000313" key="1">
    <source>
        <dbReference type="EMBL" id="MFC4269740.1"/>
    </source>
</evidence>
<accession>A0ABV8RCP0</accession>
<evidence type="ECO:0008006" key="3">
    <source>
        <dbReference type="Google" id="ProtNLM"/>
    </source>
</evidence>
<reference evidence="2" key="1">
    <citation type="journal article" date="2019" name="Int. J. Syst. Evol. Microbiol.">
        <title>The Global Catalogue of Microorganisms (GCM) 10K type strain sequencing project: providing services to taxonomists for standard genome sequencing and annotation.</title>
        <authorList>
            <consortium name="The Broad Institute Genomics Platform"/>
            <consortium name="The Broad Institute Genome Sequencing Center for Infectious Disease"/>
            <person name="Wu L."/>
            <person name="Ma J."/>
        </authorList>
    </citation>
    <scope>NUCLEOTIDE SEQUENCE [LARGE SCALE GENOMIC DNA]</scope>
    <source>
        <strain evidence="2">CECT 8655</strain>
    </source>
</reference>
<sequence length="190" mass="22035">MMKYIFKIIFFSIFLINSSLLLSQVNNFDTEKKWFLGVDLGVQMSGIKSEDFVQSNYSPMIRVVGGKWLNSSFGVQIGYQGRYFNTIADNDKHFYNFYFFEGVLNFKNLILKQKRDNRFYDLVFHAGLGYFQNRFYGNSSIHYVLGAANNFSLSKKTKIKLDVGAIVGWDIYQGDDDILPNLSLGFIYLF</sequence>
<dbReference type="EMBL" id="JBHSCY010000003">
    <property type="protein sequence ID" value="MFC4269740.1"/>
    <property type="molecule type" value="Genomic_DNA"/>
</dbReference>
<gene>
    <name evidence="1" type="ORF">ACFOWD_12550</name>
</gene>
<keyword evidence="2" id="KW-1185">Reference proteome</keyword>
<protein>
    <recommendedName>
        <fullName evidence="3">Outer membrane protein beta-barrel domain-containing protein</fullName>
    </recommendedName>
</protein>
<dbReference type="RefSeq" id="WP_377411075.1">
    <property type="nucleotide sequence ID" value="NZ_JBHSCY010000003.1"/>
</dbReference>
<name>A0ABV8RCP0_9FLAO</name>
<dbReference type="Proteomes" id="UP001595826">
    <property type="component" value="Unassembled WGS sequence"/>
</dbReference>